<comment type="subcellular location">
    <subcellularLocation>
        <location evidence="1">Secreted</location>
        <location evidence="1">Cell wall</location>
    </subcellularLocation>
</comment>
<keyword evidence="6 9" id="KW-0326">Glycosidase</keyword>
<evidence type="ECO:0008006" key="13">
    <source>
        <dbReference type="Google" id="ProtNLM"/>
    </source>
</evidence>
<dbReference type="SMART" id="SM00710">
    <property type="entry name" value="PbH1"/>
    <property type="match status" value="5"/>
</dbReference>
<gene>
    <name evidence="11" type="ORF">AQUCO_01200088v1</name>
</gene>
<evidence type="ECO:0000313" key="11">
    <source>
        <dbReference type="EMBL" id="PIA50636.1"/>
    </source>
</evidence>
<dbReference type="InterPro" id="IPR012334">
    <property type="entry name" value="Pectin_lyas_fold"/>
</dbReference>
<dbReference type="SUPFAM" id="SSF51126">
    <property type="entry name" value="Pectin lyase-like"/>
    <property type="match status" value="1"/>
</dbReference>
<dbReference type="Pfam" id="PF00295">
    <property type="entry name" value="Glyco_hydro_28"/>
    <property type="match status" value="1"/>
</dbReference>
<reference evidence="11 12" key="1">
    <citation type="submission" date="2017-09" db="EMBL/GenBank/DDBJ databases">
        <title>WGS assembly of Aquilegia coerulea Goldsmith.</title>
        <authorList>
            <person name="Hodges S."/>
            <person name="Kramer E."/>
            <person name="Nordborg M."/>
            <person name="Tomkins J."/>
            <person name="Borevitz J."/>
            <person name="Derieg N."/>
            <person name="Yan J."/>
            <person name="Mihaltcheva S."/>
            <person name="Hayes R.D."/>
            <person name="Rokhsar D."/>
        </authorList>
    </citation>
    <scope>NUCLEOTIDE SEQUENCE [LARGE SCALE GENOMIC DNA]</scope>
    <source>
        <strain evidence="12">cv. Goldsmith</strain>
    </source>
</reference>
<keyword evidence="12" id="KW-1185">Reference proteome</keyword>
<dbReference type="FunFam" id="2.160.20.10:FF:000004">
    <property type="entry name" value="Pectin lyase-like superfamily protein"/>
    <property type="match status" value="1"/>
</dbReference>
<dbReference type="GO" id="GO:0004650">
    <property type="term" value="F:polygalacturonase activity"/>
    <property type="evidence" value="ECO:0007669"/>
    <property type="project" value="InterPro"/>
</dbReference>
<dbReference type="GO" id="GO:0005975">
    <property type="term" value="P:carbohydrate metabolic process"/>
    <property type="evidence" value="ECO:0007669"/>
    <property type="project" value="InterPro"/>
</dbReference>
<dbReference type="Gene3D" id="2.160.20.10">
    <property type="entry name" value="Single-stranded right-handed beta-helix, Pectin lyase-like"/>
    <property type="match status" value="1"/>
</dbReference>
<keyword evidence="10" id="KW-0732">Signal</keyword>
<name>A0A2G5E4H4_AQUCA</name>
<comment type="similarity">
    <text evidence="2 9">Belongs to the glycosyl hydrolase 28 family.</text>
</comment>
<dbReference type="PANTHER" id="PTHR31375">
    <property type="match status" value="1"/>
</dbReference>
<evidence type="ECO:0000256" key="2">
    <source>
        <dbReference type="ARBA" id="ARBA00008834"/>
    </source>
</evidence>
<dbReference type="InterPro" id="IPR000743">
    <property type="entry name" value="Glyco_hydro_28"/>
</dbReference>
<dbReference type="PROSITE" id="PS00502">
    <property type="entry name" value="POLYGALACTURONASE"/>
    <property type="match status" value="1"/>
</dbReference>
<dbReference type="GO" id="GO:0071555">
    <property type="term" value="P:cell wall organization"/>
    <property type="evidence" value="ECO:0007669"/>
    <property type="project" value="UniProtKB-KW"/>
</dbReference>
<feature type="signal peptide" evidence="10">
    <location>
        <begin position="1"/>
        <end position="26"/>
    </location>
</feature>
<organism evidence="11 12">
    <name type="scientific">Aquilegia coerulea</name>
    <name type="common">Rocky mountain columbine</name>
    <dbReference type="NCBI Taxonomy" id="218851"/>
    <lineage>
        <taxon>Eukaryota</taxon>
        <taxon>Viridiplantae</taxon>
        <taxon>Streptophyta</taxon>
        <taxon>Embryophyta</taxon>
        <taxon>Tracheophyta</taxon>
        <taxon>Spermatophyta</taxon>
        <taxon>Magnoliopsida</taxon>
        <taxon>Ranunculales</taxon>
        <taxon>Ranunculaceae</taxon>
        <taxon>Thalictroideae</taxon>
        <taxon>Aquilegia</taxon>
    </lineage>
</organism>
<keyword evidence="5 9" id="KW-0378">Hydrolase</keyword>
<evidence type="ECO:0000256" key="8">
    <source>
        <dbReference type="PROSITE-ProRule" id="PRU10052"/>
    </source>
</evidence>
<keyword evidence="4" id="KW-0964">Secreted</keyword>
<evidence type="ECO:0000256" key="1">
    <source>
        <dbReference type="ARBA" id="ARBA00004191"/>
    </source>
</evidence>
<dbReference type="OrthoDB" id="187139at2759"/>
<keyword evidence="7" id="KW-0961">Cell wall biogenesis/degradation</keyword>
<protein>
    <recommendedName>
        <fullName evidence="13">Pectate lyase superfamily protein domain-containing protein</fullName>
    </recommendedName>
</protein>
<feature type="active site" evidence="8">
    <location>
        <position position="249"/>
    </location>
</feature>
<evidence type="ECO:0000256" key="10">
    <source>
        <dbReference type="SAM" id="SignalP"/>
    </source>
</evidence>
<dbReference type="EMBL" id="KZ305029">
    <property type="protein sequence ID" value="PIA50636.1"/>
    <property type="molecule type" value="Genomic_DNA"/>
</dbReference>
<evidence type="ECO:0000256" key="5">
    <source>
        <dbReference type="ARBA" id="ARBA00022801"/>
    </source>
</evidence>
<dbReference type="InterPro" id="IPR011050">
    <property type="entry name" value="Pectin_lyase_fold/virulence"/>
</dbReference>
<evidence type="ECO:0000313" key="12">
    <source>
        <dbReference type="Proteomes" id="UP000230069"/>
    </source>
</evidence>
<dbReference type="AlphaFoldDB" id="A0A2G5E4H4"/>
<dbReference type="InterPro" id="IPR006626">
    <property type="entry name" value="PbH1"/>
</dbReference>
<accession>A0A2G5E4H4</accession>
<dbReference type="STRING" id="218851.A0A2G5E4H4"/>
<evidence type="ECO:0000256" key="9">
    <source>
        <dbReference type="RuleBase" id="RU361169"/>
    </source>
</evidence>
<dbReference type="FunCoup" id="A0A2G5E4H4">
    <property type="interactions" value="28"/>
</dbReference>
<keyword evidence="3" id="KW-0134">Cell wall</keyword>
<evidence type="ECO:0000256" key="3">
    <source>
        <dbReference type="ARBA" id="ARBA00022512"/>
    </source>
</evidence>
<evidence type="ECO:0000256" key="4">
    <source>
        <dbReference type="ARBA" id="ARBA00022525"/>
    </source>
</evidence>
<proteinExistence type="inferred from homology"/>
<evidence type="ECO:0000256" key="7">
    <source>
        <dbReference type="ARBA" id="ARBA00023316"/>
    </source>
</evidence>
<dbReference type="InParanoid" id="A0A2G5E4H4"/>
<sequence>MESSRLVTVLLQNFSIFFLFTCVVKARPYTNVFNVLKYGAVADGKTDCSKAFWTAWTDACAWNGGGTVLIPKGNYLVGPTTFKGPCKGPIDFQIQGVVNAPSDLSKFKDYSYDWIRFQYVNGLYVGGGGTFHGHGSSAWSHNDCNKNKNCRFLPISIRFDFINYGTVEGIYSVDSKSFHINIFNCNNMKFNYITITAPEDSPNTDGIHIGDSSFISISHSNIGTGDDCISFGAGSNNIHVTNVTCGPGHGISVGSLGKIPKEGNVVGLIVRNCTFIGTSNGVRIKTWGTSNTNFVYNITFEDIFMNNVYNPIFIDQEYCPNSSCNDQTPSKVLIKDVHYRNIWGTSSSKVAVNFVCSRSLPCQKIEVKDIYLPYNGNDGQASANCLNVRGYTVGKQLPKIRL</sequence>
<feature type="chain" id="PRO_5013841665" description="Pectate lyase superfamily protein domain-containing protein" evidence="10">
    <location>
        <begin position="27"/>
        <end position="402"/>
    </location>
</feature>
<dbReference type="Proteomes" id="UP000230069">
    <property type="component" value="Unassembled WGS sequence"/>
</dbReference>
<evidence type="ECO:0000256" key="6">
    <source>
        <dbReference type="ARBA" id="ARBA00023295"/>
    </source>
</evidence>